<accession>L7ISI0</accession>
<name>L7ISI0_PYRO1</name>
<dbReference type="Gene3D" id="3.40.50.1000">
    <property type="entry name" value="HAD superfamily/HAD-like"/>
    <property type="match status" value="1"/>
</dbReference>
<proteinExistence type="predicted"/>
<dbReference type="AlphaFoldDB" id="L7ISI0"/>
<gene>
    <name evidence="1" type="ORF">OOW_P131scaffold01474g2</name>
</gene>
<organism>
    <name type="scientific">Pyricularia oryzae (strain P131)</name>
    <name type="common">Rice blast fungus</name>
    <name type="synonym">Magnaporthe oryzae</name>
    <dbReference type="NCBI Taxonomy" id="1143193"/>
    <lineage>
        <taxon>Eukaryota</taxon>
        <taxon>Fungi</taxon>
        <taxon>Dikarya</taxon>
        <taxon>Ascomycota</taxon>
        <taxon>Pezizomycotina</taxon>
        <taxon>Sordariomycetes</taxon>
        <taxon>Sordariomycetidae</taxon>
        <taxon>Magnaporthales</taxon>
        <taxon>Pyriculariaceae</taxon>
        <taxon>Pyricularia</taxon>
    </lineage>
</organism>
<reference evidence="1" key="1">
    <citation type="journal article" date="2012" name="PLoS Genet.">
        <title>Comparative analysis of the genomes of two field isolates of the rice blast fungus Magnaporthe oryzae.</title>
        <authorList>
            <person name="Xue M."/>
            <person name="Yang J."/>
            <person name="Li Z."/>
            <person name="Hu S."/>
            <person name="Yao N."/>
            <person name="Dean R.A."/>
            <person name="Zhao W."/>
            <person name="Shen M."/>
            <person name="Zhang H."/>
            <person name="Li C."/>
            <person name="Liu L."/>
            <person name="Cao L."/>
            <person name="Xu X."/>
            <person name="Xing Y."/>
            <person name="Hsiang T."/>
            <person name="Zhang Z."/>
            <person name="Xu J.R."/>
            <person name="Peng Y.L."/>
        </authorList>
    </citation>
    <scope>NUCLEOTIDE SEQUENCE [LARGE SCALE GENOMIC DNA]</scope>
    <source>
        <strain evidence="1">P131</strain>
    </source>
</reference>
<evidence type="ECO:0000313" key="1">
    <source>
        <dbReference type="EMBL" id="ELQ58883.1"/>
    </source>
</evidence>
<sequence>MPPMAYDEDAVGISSMQQRDPFQIAFYGKPPPGTFSFSEQRSSTDGEIPIVSDPMAPTLYWEETPDFLPLSSKYKDKWVLVIGGMAQAREQIKTLGFGKVLISSDLVKESANLHVQQASASIHNAVGIPRSFAEQSHPIAAIFVLNAPEDWVLDLHILLALLSPGDGRSGSDTTIRGSTQNFSYRHNGNPKLYCKSNPEFERPAPGGTILAEGAFLCALKAVWKDKMIRMGFNLG</sequence>
<dbReference type="EMBL" id="JH795681">
    <property type="protein sequence ID" value="ELQ58883.1"/>
    <property type="molecule type" value="Genomic_DNA"/>
</dbReference>
<protein>
    <submittedName>
        <fullName evidence="1">Uncharacterized protein</fullName>
    </submittedName>
</protein>
<dbReference type="InterPro" id="IPR023214">
    <property type="entry name" value="HAD_sf"/>
</dbReference>